<dbReference type="InterPro" id="IPR027417">
    <property type="entry name" value="P-loop_NTPase"/>
</dbReference>
<dbReference type="EMBL" id="CP109491">
    <property type="protein sequence ID" value="WUX35098.1"/>
    <property type="molecule type" value="Genomic_DNA"/>
</dbReference>
<sequence length="346" mass="37090">MDSDSSSGTHPYTVHSRFARTGLTCTPHVAEHLQRLATPYLTLEPGDAGPDVWHVLADTRPPDDATAEPVSAQGEVTVEYAVDHAHRRIFHLAPGGEAWVTQSLLRATRAIHRSAACRRGALFLHAGLVELNGSGIALVGGSRAGKTSLIMAGVLEGAGLMVCNDDVSLTADPAGGGVLGIGWPRSISVRLDTLDLLFGRDRAETVRASLSHPANETLPSLVDSGVEPNGTALLYPWEYADVLNTKIGHSTRVDAVVHLSLADTPSESRIAAVPPAARGELLEKHALGLPNKHLNIFGHEPDPTSLRRTRTALAALPTFRFRYEFADVRQQVNRLVEYLSEQASQA</sequence>
<proteinExistence type="predicted"/>
<evidence type="ECO:0000313" key="1">
    <source>
        <dbReference type="EMBL" id="WUX35098.1"/>
    </source>
</evidence>
<accession>A0ABZ1Z989</accession>
<evidence type="ECO:0000313" key="2">
    <source>
        <dbReference type="Proteomes" id="UP001431926"/>
    </source>
</evidence>
<dbReference type="Proteomes" id="UP001431926">
    <property type="component" value="Chromosome"/>
</dbReference>
<keyword evidence="2" id="KW-1185">Reference proteome</keyword>
<dbReference type="RefSeq" id="WP_329354160.1">
    <property type="nucleotide sequence ID" value="NZ_CP109490.1"/>
</dbReference>
<protein>
    <recommendedName>
        <fullName evidence="3">Serine kinase</fullName>
    </recommendedName>
</protein>
<dbReference type="Gene3D" id="3.40.50.300">
    <property type="entry name" value="P-loop containing nucleotide triphosphate hydrolases"/>
    <property type="match status" value="1"/>
</dbReference>
<gene>
    <name evidence="1" type="ORF">OG367_02140</name>
</gene>
<organism evidence="1 2">
    <name type="scientific">Streptomyces anulatus</name>
    <name type="common">Streptomyces chrysomallus</name>
    <dbReference type="NCBI Taxonomy" id="1892"/>
    <lineage>
        <taxon>Bacteria</taxon>
        <taxon>Bacillati</taxon>
        <taxon>Actinomycetota</taxon>
        <taxon>Actinomycetes</taxon>
        <taxon>Kitasatosporales</taxon>
        <taxon>Streptomycetaceae</taxon>
        <taxon>Streptomyces</taxon>
    </lineage>
</organism>
<reference evidence="1" key="1">
    <citation type="submission" date="2022-10" db="EMBL/GenBank/DDBJ databases">
        <title>The complete genomes of actinobacterial strains from the NBC collection.</title>
        <authorList>
            <person name="Joergensen T.S."/>
            <person name="Alvarez Arevalo M."/>
            <person name="Sterndorff E.B."/>
            <person name="Faurdal D."/>
            <person name="Vuksanovic O."/>
            <person name="Mourched A.-S."/>
            <person name="Charusanti P."/>
            <person name="Shaw S."/>
            <person name="Blin K."/>
            <person name="Weber T."/>
        </authorList>
    </citation>
    <scope>NUCLEOTIDE SEQUENCE</scope>
    <source>
        <strain evidence="1">NBC_01436</strain>
    </source>
</reference>
<evidence type="ECO:0008006" key="3">
    <source>
        <dbReference type="Google" id="ProtNLM"/>
    </source>
</evidence>
<name>A0ABZ1Z989_STRAQ</name>